<evidence type="ECO:0000313" key="4">
    <source>
        <dbReference type="Proteomes" id="UP000292274"/>
    </source>
</evidence>
<name>A0A4R0G0W5_9ACTN</name>
<evidence type="ECO:0008006" key="5">
    <source>
        <dbReference type="Google" id="ProtNLM"/>
    </source>
</evidence>
<comment type="caution">
    <text evidence="3">The sequence shown here is derived from an EMBL/GenBank/DDBJ whole genome shotgun (WGS) entry which is preliminary data.</text>
</comment>
<feature type="region of interest" description="Disordered" evidence="1">
    <location>
        <begin position="30"/>
        <end position="51"/>
    </location>
</feature>
<evidence type="ECO:0000313" key="3">
    <source>
        <dbReference type="EMBL" id="TCB89422.1"/>
    </source>
</evidence>
<keyword evidence="2" id="KW-0732">Signal</keyword>
<dbReference type="RefSeq" id="WP_131309270.1">
    <property type="nucleotide sequence ID" value="NZ_SJJR01000033.1"/>
</dbReference>
<feature type="chain" id="PRO_5020227364" description="Secreted protein/lipoprotein" evidence="2">
    <location>
        <begin position="23"/>
        <end position="183"/>
    </location>
</feature>
<dbReference type="EMBL" id="SJJR01000033">
    <property type="protein sequence ID" value="TCB89422.1"/>
    <property type="molecule type" value="Genomic_DNA"/>
</dbReference>
<organism evidence="3 4">
    <name type="scientific">Micromonospora zingiberis</name>
    <dbReference type="NCBI Taxonomy" id="2053011"/>
    <lineage>
        <taxon>Bacteria</taxon>
        <taxon>Bacillati</taxon>
        <taxon>Actinomycetota</taxon>
        <taxon>Actinomycetes</taxon>
        <taxon>Micromonosporales</taxon>
        <taxon>Micromonosporaceae</taxon>
        <taxon>Micromonospora</taxon>
    </lineage>
</organism>
<dbReference type="PROSITE" id="PS51257">
    <property type="entry name" value="PROKAR_LIPOPROTEIN"/>
    <property type="match status" value="1"/>
</dbReference>
<keyword evidence="4" id="KW-1185">Reference proteome</keyword>
<dbReference type="OrthoDB" id="3629364at2"/>
<evidence type="ECO:0000256" key="1">
    <source>
        <dbReference type="SAM" id="MobiDB-lite"/>
    </source>
</evidence>
<proteinExistence type="predicted"/>
<accession>A0A4R0G0W5</accession>
<feature type="signal peptide" evidence="2">
    <location>
        <begin position="1"/>
        <end position="22"/>
    </location>
</feature>
<gene>
    <name evidence="3" type="ORF">E0H26_27835</name>
</gene>
<evidence type="ECO:0000256" key="2">
    <source>
        <dbReference type="SAM" id="SignalP"/>
    </source>
</evidence>
<dbReference type="Proteomes" id="UP000292274">
    <property type="component" value="Unassembled WGS sequence"/>
</dbReference>
<reference evidence="3 4" key="1">
    <citation type="submission" date="2019-02" db="EMBL/GenBank/DDBJ databases">
        <title>Jishengella sp. nov., isolated from a root of Zingiber montanum.</title>
        <authorList>
            <person name="Kuncharoen N."/>
            <person name="Kudo T."/>
            <person name="Masahiro Y."/>
            <person name="Ohkuma M."/>
            <person name="Tanasupawat S."/>
        </authorList>
    </citation>
    <scope>NUCLEOTIDE SEQUENCE [LARGE SCALE GENOMIC DNA]</scope>
    <source>
        <strain evidence="3 4">PLAI 1-1</strain>
    </source>
</reference>
<dbReference type="AlphaFoldDB" id="A0A4R0G0W5"/>
<protein>
    <recommendedName>
        <fullName evidence="5">Secreted protein/lipoprotein</fullName>
    </recommendedName>
</protein>
<sequence length="183" mass="19515">MTRIAKMISSFALALGLAYALAACSGSSSSGPDATPSAVPSTAMPSPVDSAEEQARQDVIAVYDGYLEAYVKASATADYRTKELAKFVGEPLLGQLLNNLQNMSRSGVHNEGRPTWSPTVTGLQLDAGEAVIQDCFDSTNWNAVGGQAPPTTQAKRYPVVVKVKRVSEKWYVYESTAQRSSTC</sequence>